<accession>A0A7E4V3K4</accession>
<keyword evidence="2" id="KW-0732">Signal</keyword>
<protein>
    <submittedName>
        <fullName evidence="4">Uncharacterized protein</fullName>
    </submittedName>
</protein>
<feature type="signal peptide" evidence="2">
    <location>
        <begin position="1"/>
        <end position="18"/>
    </location>
</feature>
<dbReference type="Proteomes" id="UP000492821">
    <property type="component" value="Unassembled WGS sequence"/>
</dbReference>
<proteinExistence type="predicted"/>
<name>A0A7E4V3K4_PANRE</name>
<dbReference type="AlphaFoldDB" id="A0A7E4V3K4"/>
<evidence type="ECO:0000256" key="1">
    <source>
        <dbReference type="SAM" id="MobiDB-lite"/>
    </source>
</evidence>
<evidence type="ECO:0000313" key="4">
    <source>
        <dbReference type="WBParaSite" id="Pan_g16133.t1"/>
    </source>
</evidence>
<sequence>MRICVSFVVVGFLGTVSGASLGSVARVIDVSSTEEPLTPTSIIGEASRRAPVTGFDLETFTKNAAIRTNQENALLQQLAFRRNQLLTTRDASNKTNALTTEIANNDLLNALVLPSAAGHGTSSFGFPGIAQSSSSDRDRLLFELMEQNRRQQIEIQRLVQQNMINHGRPVMPFNPSEAEMAGFPTELGLGARFGGFEQNPRSIATAQQQADQNSGNMGIMNTIRTVTANGLANPAQITSTPGATRLTPNDMEFLRRQLNPFEAPLRMDQQQQQQQQQQFLRTRQNQEQQQQQQQNRINSNGGFFEEVTDAFGRRIPFLRDPAIDQNPEFLDRRLRTGTIRKTEPSFEMSTEASTATTVATTTPILKTSSKHL</sequence>
<organism evidence="3 4">
    <name type="scientific">Panagrellus redivivus</name>
    <name type="common">Microworm</name>
    <dbReference type="NCBI Taxonomy" id="6233"/>
    <lineage>
        <taxon>Eukaryota</taxon>
        <taxon>Metazoa</taxon>
        <taxon>Ecdysozoa</taxon>
        <taxon>Nematoda</taxon>
        <taxon>Chromadorea</taxon>
        <taxon>Rhabditida</taxon>
        <taxon>Tylenchina</taxon>
        <taxon>Panagrolaimomorpha</taxon>
        <taxon>Panagrolaimoidea</taxon>
        <taxon>Panagrolaimidae</taxon>
        <taxon>Panagrellus</taxon>
    </lineage>
</organism>
<feature type="chain" id="PRO_5028908985" evidence="2">
    <location>
        <begin position="19"/>
        <end position="372"/>
    </location>
</feature>
<reference evidence="3" key="1">
    <citation type="journal article" date="2013" name="Genetics">
        <title>The draft genome and transcriptome of Panagrellus redivivus are shaped by the harsh demands of a free-living lifestyle.</title>
        <authorList>
            <person name="Srinivasan J."/>
            <person name="Dillman A.R."/>
            <person name="Macchietto M.G."/>
            <person name="Heikkinen L."/>
            <person name="Lakso M."/>
            <person name="Fracchia K.M."/>
            <person name="Antoshechkin I."/>
            <person name="Mortazavi A."/>
            <person name="Wong G."/>
            <person name="Sternberg P.W."/>
        </authorList>
    </citation>
    <scope>NUCLEOTIDE SEQUENCE [LARGE SCALE GENOMIC DNA]</scope>
    <source>
        <strain evidence="3">MT8872</strain>
    </source>
</reference>
<dbReference type="WBParaSite" id="Pan_g16133.t1">
    <property type="protein sequence ID" value="Pan_g16133.t1"/>
    <property type="gene ID" value="Pan_g16133"/>
</dbReference>
<evidence type="ECO:0000313" key="3">
    <source>
        <dbReference type="Proteomes" id="UP000492821"/>
    </source>
</evidence>
<keyword evidence="3" id="KW-1185">Reference proteome</keyword>
<feature type="region of interest" description="Disordered" evidence="1">
    <location>
        <begin position="266"/>
        <end position="302"/>
    </location>
</feature>
<feature type="compositionally biased region" description="Low complexity" evidence="1">
    <location>
        <begin position="269"/>
        <end position="294"/>
    </location>
</feature>
<evidence type="ECO:0000256" key="2">
    <source>
        <dbReference type="SAM" id="SignalP"/>
    </source>
</evidence>
<reference evidence="4" key="2">
    <citation type="submission" date="2020-10" db="UniProtKB">
        <authorList>
            <consortium name="WormBaseParasite"/>
        </authorList>
    </citation>
    <scope>IDENTIFICATION</scope>
</reference>